<evidence type="ECO:0000256" key="1">
    <source>
        <dbReference type="SAM" id="MobiDB-lite"/>
    </source>
</evidence>
<comment type="caution">
    <text evidence="2">The sequence shown here is derived from an EMBL/GenBank/DDBJ whole genome shotgun (WGS) entry which is preliminary data.</text>
</comment>
<evidence type="ECO:0000313" key="3">
    <source>
        <dbReference type="Proteomes" id="UP000762676"/>
    </source>
</evidence>
<feature type="compositionally biased region" description="Polar residues" evidence="1">
    <location>
        <begin position="99"/>
        <end position="113"/>
    </location>
</feature>
<dbReference type="AlphaFoldDB" id="A0AAV4GSN0"/>
<dbReference type="Proteomes" id="UP000762676">
    <property type="component" value="Unassembled WGS sequence"/>
</dbReference>
<evidence type="ECO:0000313" key="2">
    <source>
        <dbReference type="EMBL" id="GFR88284.1"/>
    </source>
</evidence>
<protein>
    <submittedName>
        <fullName evidence="2">Uncharacterized protein</fullName>
    </submittedName>
</protein>
<dbReference type="EMBL" id="BMAT01012221">
    <property type="protein sequence ID" value="GFR88284.1"/>
    <property type="molecule type" value="Genomic_DNA"/>
</dbReference>
<keyword evidence="3" id="KW-1185">Reference proteome</keyword>
<proteinExistence type="predicted"/>
<name>A0AAV4GSN0_9GAST</name>
<reference evidence="2 3" key="1">
    <citation type="journal article" date="2021" name="Elife">
        <title>Chloroplast acquisition without the gene transfer in kleptoplastic sea slugs, Plakobranchus ocellatus.</title>
        <authorList>
            <person name="Maeda T."/>
            <person name="Takahashi S."/>
            <person name="Yoshida T."/>
            <person name="Shimamura S."/>
            <person name="Takaki Y."/>
            <person name="Nagai Y."/>
            <person name="Toyoda A."/>
            <person name="Suzuki Y."/>
            <person name="Arimoto A."/>
            <person name="Ishii H."/>
            <person name="Satoh N."/>
            <person name="Nishiyama T."/>
            <person name="Hasebe M."/>
            <person name="Maruyama T."/>
            <person name="Minagawa J."/>
            <person name="Obokata J."/>
            <person name="Shigenobu S."/>
        </authorList>
    </citation>
    <scope>NUCLEOTIDE SEQUENCE [LARGE SCALE GENOMIC DNA]</scope>
</reference>
<feature type="compositionally biased region" description="Polar residues" evidence="1">
    <location>
        <begin position="124"/>
        <end position="139"/>
    </location>
</feature>
<sequence length="145" mass="16802">MHSIENNSKESLKITSQKCEVPLSLQILKSRWRLFGHILLRRDPKISANEAMQFYSVENNKRPRGRPITTLQVTLNNDLKHVRARKRLKHHQKTWISFETLQRTETNGGPSSRRQQKEQPKLCGQTTLQLKQAATSQVKSHPKNG</sequence>
<organism evidence="2 3">
    <name type="scientific">Elysia marginata</name>
    <dbReference type="NCBI Taxonomy" id="1093978"/>
    <lineage>
        <taxon>Eukaryota</taxon>
        <taxon>Metazoa</taxon>
        <taxon>Spiralia</taxon>
        <taxon>Lophotrochozoa</taxon>
        <taxon>Mollusca</taxon>
        <taxon>Gastropoda</taxon>
        <taxon>Heterobranchia</taxon>
        <taxon>Euthyneura</taxon>
        <taxon>Panpulmonata</taxon>
        <taxon>Sacoglossa</taxon>
        <taxon>Placobranchoidea</taxon>
        <taxon>Plakobranchidae</taxon>
        <taxon>Elysia</taxon>
    </lineage>
</organism>
<gene>
    <name evidence="2" type="ORF">ElyMa_006096600</name>
</gene>
<accession>A0AAV4GSN0</accession>
<feature type="region of interest" description="Disordered" evidence="1">
    <location>
        <begin position="99"/>
        <end position="145"/>
    </location>
</feature>